<dbReference type="SUPFAM" id="SSF48726">
    <property type="entry name" value="Immunoglobulin"/>
    <property type="match status" value="1"/>
</dbReference>
<dbReference type="Proteomes" id="UP001634394">
    <property type="component" value="Unassembled WGS sequence"/>
</dbReference>
<dbReference type="Gene3D" id="2.60.40.10">
    <property type="entry name" value="Immunoglobulins"/>
    <property type="match status" value="1"/>
</dbReference>
<dbReference type="AlphaFoldDB" id="A0ABD3WZN4"/>
<dbReference type="InterPro" id="IPR013783">
    <property type="entry name" value="Ig-like_fold"/>
</dbReference>
<evidence type="ECO:0000313" key="2">
    <source>
        <dbReference type="Proteomes" id="UP001634394"/>
    </source>
</evidence>
<dbReference type="EMBL" id="JBJQND010000004">
    <property type="protein sequence ID" value="KAL3879441.1"/>
    <property type="molecule type" value="Genomic_DNA"/>
</dbReference>
<comment type="caution">
    <text evidence="1">The sequence shown here is derived from an EMBL/GenBank/DDBJ whole genome shotgun (WGS) entry which is preliminary data.</text>
</comment>
<protein>
    <submittedName>
        <fullName evidence="1">Uncharacterized protein</fullName>
    </submittedName>
</protein>
<name>A0ABD3WZN4_SINWO</name>
<proteinExistence type="predicted"/>
<gene>
    <name evidence="1" type="ORF">ACJMK2_031739</name>
</gene>
<sequence>MHAIAGHPFIIRRWSMFGSSRFISIRKDNITILDLSMEGPTEKNATFQNSRMMVGYNQTIQELYVCFENISKEDGGIYEIKQSFYRTKTNEDDTDADTYDIKDGTWNLEIYVFGPDETMQGYVGGNISMKFLMSEQHSILYNYDKPSALLAWSTCSVLTDSYLYGRLRCATDDSSRMYKITIVNVTQRDAGLYKVVTGRDETEICFFKIEDRPACAVVGENITIAWFYNNQGMKRILRVIHPNQGVMMVVNQINSLQIKRNFQHRLLYNGDTLQNFMSFTLLNVRQSDVGLYTIETLHGNTIPGSKELNVEGKNVNSILLTKIVYII</sequence>
<evidence type="ECO:0000313" key="1">
    <source>
        <dbReference type="EMBL" id="KAL3879441.1"/>
    </source>
</evidence>
<dbReference type="InterPro" id="IPR036179">
    <property type="entry name" value="Ig-like_dom_sf"/>
</dbReference>
<reference evidence="1 2" key="1">
    <citation type="submission" date="2024-11" db="EMBL/GenBank/DDBJ databases">
        <title>Chromosome-level genome assembly of the freshwater bivalve Anodonta woodiana.</title>
        <authorList>
            <person name="Chen X."/>
        </authorList>
    </citation>
    <scope>NUCLEOTIDE SEQUENCE [LARGE SCALE GENOMIC DNA]</scope>
    <source>
        <strain evidence="1">MN2024</strain>
        <tissue evidence="1">Gills</tissue>
    </source>
</reference>
<accession>A0ABD3WZN4</accession>
<keyword evidence="2" id="KW-1185">Reference proteome</keyword>
<organism evidence="1 2">
    <name type="scientific">Sinanodonta woodiana</name>
    <name type="common">Chinese pond mussel</name>
    <name type="synonym">Anodonta woodiana</name>
    <dbReference type="NCBI Taxonomy" id="1069815"/>
    <lineage>
        <taxon>Eukaryota</taxon>
        <taxon>Metazoa</taxon>
        <taxon>Spiralia</taxon>
        <taxon>Lophotrochozoa</taxon>
        <taxon>Mollusca</taxon>
        <taxon>Bivalvia</taxon>
        <taxon>Autobranchia</taxon>
        <taxon>Heteroconchia</taxon>
        <taxon>Palaeoheterodonta</taxon>
        <taxon>Unionida</taxon>
        <taxon>Unionoidea</taxon>
        <taxon>Unionidae</taxon>
        <taxon>Unioninae</taxon>
        <taxon>Sinanodonta</taxon>
    </lineage>
</organism>